<sequence>MRNLFLAAIFLISLSSMAQKLGPDHIIGVWQSEDYKIEFFKQGDIYSAKLLWSREMFEPDGNTPKKDVHNPDENLRDRPIKGITHITELVYGGGEYKNGKLYSVQDGNTYSFKGELQSENELETRAFKGVTLLGRTIHWTRVP</sequence>
<dbReference type="InterPro" id="IPR019223">
    <property type="entry name" value="DUF2147"/>
</dbReference>
<evidence type="ECO:0000313" key="3">
    <source>
        <dbReference type="EMBL" id="MBW8201740.1"/>
    </source>
</evidence>
<comment type="caution">
    <text evidence="3">The sequence shown here is derived from an EMBL/GenBank/DDBJ whole genome shotgun (WGS) entry which is preliminary data.</text>
</comment>
<protein>
    <submittedName>
        <fullName evidence="3">DUF2147 domain-containing protein</fullName>
    </submittedName>
</protein>
<accession>A0ABS7EW33</accession>
<evidence type="ECO:0000259" key="2">
    <source>
        <dbReference type="Pfam" id="PF09917"/>
    </source>
</evidence>
<feature type="signal peptide" evidence="1">
    <location>
        <begin position="1"/>
        <end position="18"/>
    </location>
</feature>
<gene>
    <name evidence="3" type="ORF">K1F36_18105</name>
</gene>
<dbReference type="PANTHER" id="PTHR36919:SF2">
    <property type="entry name" value="BLL6627 PROTEIN"/>
    <property type="match status" value="1"/>
</dbReference>
<evidence type="ECO:0000256" key="1">
    <source>
        <dbReference type="SAM" id="SignalP"/>
    </source>
</evidence>
<reference evidence="3 4" key="1">
    <citation type="submission" date="2021-08" db="EMBL/GenBank/DDBJ databases">
        <title>Muricauda profundi sp. nov., a marine bacterium isolated from deep seawater of the Mariana Trench.</title>
        <authorList>
            <person name="Wei Y."/>
        </authorList>
    </citation>
    <scope>NUCLEOTIDE SEQUENCE [LARGE SCALE GENOMIC DNA]</scope>
    <source>
        <strain evidence="3 4">W52</strain>
    </source>
</reference>
<feature type="domain" description="DUF2147" evidence="2">
    <location>
        <begin position="28"/>
        <end position="141"/>
    </location>
</feature>
<keyword evidence="1" id="KW-0732">Signal</keyword>
<dbReference type="Pfam" id="PF09917">
    <property type="entry name" value="DUF2147"/>
    <property type="match status" value="1"/>
</dbReference>
<dbReference type="Proteomes" id="UP001196136">
    <property type="component" value="Unassembled WGS sequence"/>
</dbReference>
<proteinExistence type="predicted"/>
<evidence type="ECO:0000313" key="4">
    <source>
        <dbReference type="Proteomes" id="UP001196136"/>
    </source>
</evidence>
<dbReference type="RefSeq" id="WP_220115041.1">
    <property type="nucleotide sequence ID" value="NZ_JAHZSV010000042.1"/>
</dbReference>
<feature type="chain" id="PRO_5045602144" evidence="1">
    <location>
        <begin position="19"/>
        <end position="143"/>
    </location>
</feature>
<organism evidence="3 4">
    <name type="scientific">Flagellimonas abyssi</name>
    <dbReference type="NCBI Taxonomy" id="2864871"/>
    <lineage>
        <taxon>Bacteria</taxon>
        <taxon>Pseudomonadati</taxon>
        <taxon>Bacteroidota</taxon>
        <taxon>Flavobacteriia</taxon>
        <taxon>Flavobacteriales</taxon>
        <taxon>Flavobacteriaceae</taxon>
        <taxon>Flagellimonas</taxon>
    </lineage>
</organism>
<dbReference type="PANTHER" id="PTHR36919">
    <property type="entry name" value="BLR1215 PROTEIN"/>
    <property type="match status" value="1"/>
</dbReference>
<name>A0ABS7EW33_9FLAO</name>
<keyword evidence="4" id="KW-1185">Reference proteome</keyword>
<dbReference type="Gene3D" id="2.40.128.520">
    <property type="match status" value="1"/>
</dbReference>
<dbReference type="EMBL" id="JAHZSV010000042">
    <property type="protein sequence ID" value="MBW8201740.1"/>
    <property type="molecule type" value="Genomic_DNA"/>
</dbReference>